<dbReference type="InterPro" id="IPR015819">
    <property type="entry name" value="Lipid_transp_b-sht_shell"/>
</dbReference>
<dbReference type="GO" id="GO:0045735">
    <property type="term" value="F:nutrient reservoir activity"/>
    <property type="evidence" value="ECO:0007669"/>
    <property type="project" value="UniProtKB-KW"/>
</dbReference>
<keyword evidence="2" id="KW-0813">Transport</keyword>
<evidence type="ECO:0000256" key="7">
    <source>
        <dbReference type="ARBA" id="ARBA00023157"/>
    </source>
</evidence>
<dbReference type="Gene3D" id="2.30.230.10">
    <property type="entry name" value="Lipovitellin, beta-sheet shell regions, chain A"/>
    <property type="match status" value="1"/>
</dbReference>
<keyword evidence="3" id="KW-0964">Secreted</keyword>
<evidence type="ECO:0000256" key="4">
    <source>
        <dbReference type="ARBA" id="ARBA00022729"/>
    </source>
</evidence>
<keyword evidence="6" id="KW-0445">Lipid transport</keyword>
<sequence>METKLLICLALIASSNAGPTWRSNNDDDSSCALECKNNARKFQYAPSTTYIYDYVVDTETTMAGATEDSAKLSIKTQAEIQSIDGCEFALSLKKTRISHSEAFAKDLKAAEREDEFRQLVEGYTLRFSFDDGIIASVCPDEYENTWALNFKRGLLSAFQNSMANLDSNDRVTEIDVTGECKAEYNVSKSWGAWNKDTTVTKSKNLRACTNRDGYKSFLQTTPYKIISDIQSLPIIRSTHMCSQVISSAKLLKSVTCEEKHIYVPFSNDQSGGKTIVRQSLILAAQKSTVDAGRTYVSSRQSLLFEHSFVPEQTQNKMESATQTLKEICEQTVEDLRPETPRMFSELVTVLRMLDSSNLKHLHRLLKDKKLCPENGRTIKFFLDALPMAETEGAVDLMTTLIINKDVEGLLAKAWMTSLALIQNPSISMIESALGLLDSNYDDAAFPVSSLVNNYCKKHTNCGNTNGVIEVVKKLTSKIQRSCYVNEKNAGDVMKTLRALGNTGRSGIVSTALNSCLQSSSAPVEIRAMAADAFRNIPCDDNFDQTDSQLWAILNKPSEPFELRIFSYLAVMRCPSSDNLDKIVQLLEEEKDEQLGSYITSHLNNLKQTSDPHKQEISAAIQKLTYKEFTTSALKFSKNFEASFLVNKLNLGLVADSDVISGLDSPLPRYAKANFSLELFGNSINILEMGGRVEGVEALAEKLLGPYFSGNKDKSKDKVKDIKGFAYARLFGNELFFQHFSGVEGLLKSRNVPNFLDYMIQLAKRQEVAISHSQQLMDVSLVIPTIAGLPLNISVNGSINFDLKAEGKADLRQVAAAPRSLDIDGEFKPSAALEITGTMAVDGLVAKLGLRMRNTMHSSTGIKGRIHINKGRELSIEIEPPKDKMEIFNAKSQFFIVHNEVEKEQEMIKTNYKQYKWCTEILAVEFCGDVQFPNASTMADAPYFPLTGPVKVNVMSFRKDTHTAYKFYAQRTESKDKSTAHFLLNTLGSKVNRMISADVTIGYAPKQLDVIINSPWRKLNLNGGMETNKDIYSLVGSILIDDVDKYGFTTEMKMSKKGSSAVYKPLVQTTYKGNTRNLISGQVELDTDTFYLPNKVLMDLKVQAYSGTPYNFKTYIVNNNKEKRFSTELSYGSNNAYIVNIGTTYNGKDFKNFQVNPEVKIQTPSAVLLSLTGTGDYKAEKSLSGNLTLNILKQKPAQFSLSMSNGMWGKIDMKLKSILATGDIKIENNLKKSMQKTSSIKVNYFIPNLGKDSFKVDIKYQDKSTKSFSKYTLSSKTSHIKNSDYNLDLTVNVDHKDKRSQAESIIKYGADPKNTKKIINLSYVFKMDSFSLKDADIDLQVSATVPEKNIESNLKVAHNHDEDDLTSSLKLKLLPYIKNNIAVSVNLKNSNQKSTKLQGSADLEFSGKKFTFNTDLNQKLKNQYVHTADFSGTSLGTHSITTVYNIKNDAYDVISDVNLDGYDPIKLRGNLSLGSSNYGASLNGAYGRDEYGVTVQTKYIENRFGKLDLTLVHPDRQIIAAGEAKILSGKYEGSALVNWNAAKKNTKDQASVEGIFSNIVKGESTVISGDVKIKTPFEFLYDEINSKVVLTSDAKKISTTSRLSWGKLQRVSSSMYIYHPISLSNVKMNLNVETPYRAMKELNFEIDHTLDTDLSTTVRGKLNDDKGELILIGENKGSSYKNDLSTSLNLKTTVPLFNDISLALSHSDDSANYQSSGTFSYSGDKYETAITMSHSLIGYNVKNSGKLRMSWPTDSLETTWTHDNTDTRRMNCAISTTWNNNRKTMTVTFDGSNFLSRGERQSKASLEIKTPWQEVRNLKVDMNQQHSSMRLLHKLDIKKNNAAYGNYEYLLERDTGSINTKFLVKLPQVDTIHGQTTVKYERFPASTSFWLEWAPSSRIDFDGSLNAPSIELIELDTKLSTPFRNVENLVFKVSHKVDNAEYVSTAVLDYSVRKQIQLLNRFQLDDNIIAWRTTFTTPCKHFKLLNYGLKVDMTDDKFDGSADFELQPLVQKYTGQLNWFIEDGEYDGKLTLNTPLRNLPDFQITSWRKEQDDGSKTTHVDVSSSPYGKYMYDATYTTEAPYSLDIQIKTPHVNYETLGLTMTYNPTAGALQSKLDIIYLMKKELTVDLNLNWKNKIDVSLILNTPLKYYRNNRLTFSHETTRSGFLCRIDSVFGVSPLKGDASYARVNDMVTGSASLALPGLQKFEGKFKLTGGLKDMKGDANVKLGYNTVSTDFSNLMKSNLYKTTFNLYTPYTEDLKVEFKHDDKSNRNENKFDTSFNAQYGDYERSARLSVSCSGLMTGQFDFTLKGPSDSLVVSLNHEITGDKVVGSSKIESSIDSIGNIEFSLAKEGSLQDMTASAKLVRNREQLVDTSVQNKWDNTVTGKFNVRGKWVPTIQVLHDHKGSYSNFNNKVRVTVDGKVVLDKELSAKFDDKIMDVTGKMNYALGTEEHKHSLSIHKEGDFNNLKLTINKKCDGQESKITIELQTDDQVKNLVHIENFMDYGFIGYELEHSGDFDKFLTNVKVYMTKDDIITGRVDFFKYGTRRVEFTGELTTPFDGYTNSKIEYRHEGQDNRMSCNINLKYGDSKIYSSDLIIQREPSMSLSFNVKTPYRGYEQLLLSSNFDGKTFNGHAILGRGREIKTSGVSGSQYELTTTFDQLKQVTINLDGKLTDGSADFVLLAGNKRMSGKAKVLYNNMDSLSASAELVSNVKNLEALKFLVKKAASAGSKTYHAEFSWDPEKQVVIDSKYSNSNFARSLKKEHAFELDIKLPYEALREINLDVNYNSVGQNALGSKLSLDVNQDKIIDLDVDYRNSDQHEVSVVVRKPWPQEYIVTADLKEDKSSDIFINWDKDVATSNFRIKSGIADSSSGSDIDIKMNMEVTYRSRSVGMEQTFTNTDATLLNSGRIYWDNKEDSRIMYSININGGSSSNTREFKVGFPSRTLILKGSSSRVGSTQNVDATFGWDMDRDDTKVIGLTASVYNQDYTQADITVKMPSDLKVSSAVTFNRGNTIFEGTTAFSYNSDSRKTLTLFSTVKNSPYATRRVFQSAENNYNYSVQLGVKHPETKVDIKIDSHLGKRANVMTSSMGVRYLTSTSQIKNLALFAEINELKKEINLVAATSSNNVGLSTRIINDEPLQVELATTVNGQQSFKSMVDSTDRAVNLIIGEVSFNAKYNNASSVTFEINMLNDGNKISDAALTFTLVKPKLLQSSLIWKPKLLANFRKWLINEAVRNADDFKVFLRQLNNEVRNELVAKHRDISSILVETLKLAAKDAETELNSLAVSMDQLQQSLTLLRRNSDGYASLQNLIKRIQYDFQKLIQSYKSVYRNAISSITASLDQVKQYLVAINYRETVTDTMETTFRVMDNVIIAFTDFIQKDIDFSPMKSLSDKAMQSTEELKKELESIKKTVLNLDLGDIVTRKLSFLNEYKTSIENVQKKIISQVPEQLKETLQIIFGELIHQVDYLSRYLEIKSTLKNHINFAIQLINDIALEDLTEFIDNLKEMLKDPIVAFDLENGRIILNVPLPMALERLDHLPKLSDSINNANQFIQKYLPNRESFPNIYQYVWNGKNRTDDIIKTELNDFEPLRRRILPSRYRNVILD</sequence>
<evidence type="ECO:0000256" key="6">
    <source>
        <dbReference type="ARBA" id="ARBA00023055"/>
    </source>
</evidence>
<dbReference type="GO" id="GO:0005576">
    <property type="term" value="C:extracellular region"/>
    <property type="evidence" value="ECO:0007669"/>
    <property type="project" value="UniProtKB-SubCell"/>
</dbReference>
<dbReference type="PROSITE" id="PS51211">
    <property type="entry name" value="VITELLOGENIN"/>
    <property type="match status" value="1"/>
</dbReference>
<evidence type="ECO:0000256" key="10">
    <source>
        <dbReference type="SAM" id="Coils"/>
    </source>
</evidence>
<keyword evidence="10" id="KW-0175">Coiled coil</keyword>
<dbReference type="InterPro" id="IPR011030">
    <property type="entry name" value="Lipovitellin_superhlx_dom"/>
</dbReference>
<evidence type="ECO:0000256" key="1">
    <source>
        <dbReference type="ARBA" id="ARBA00004613"/>
    </source>
</evidence>
<reference evidence="14" key="1">
    <citation type="submission" date="2025-08" db="UniProtKB">
        <authorList>
            <consortium name="RefSeq"/>
        </authorList>
    </citation>
    <scope>IDENTIFICATION</scope>
</reference>
<evidence type="ECO:0000256" key="9">
    <source>
        <dbReference type="PROSITE-ProRule" id="PRU00557"/>
    </source>
</evidence>
<evidence type="ECO:0000256" key="3">
    <source>
        <dbReference type="ARBA" id="ARBA00022525"/>
    </source>
</evidence>
<evidence type="ECO:0000313" key="13">
    <source>
        <dbReference type="Proteomes" id="UP001165740"/>
    </source>
</evidence>
<comment type="caution">
    <text evidence="9">Lacks conserved residue(s) required for the propagation of feature annotation.</text>
</comment>
<dbReference type="PANTHER" id="PTHR23345">
    <property type="entry name" value="VITELLOGENIN-RELATED"/>
    <property type="match status" value="1"/>
</dbReference>
<dbReference type="PANTHER" id="PTHR23345:SF15">
    <property type="entry name" value="VITELLOGENIN 1-RELATED"/>
    <property type="match status" value="1"/>
</dbReference>
<dbReference type="SUPFAM" id="SSF48431">
    <property type="entry name" value="Lipovitellin-phosvitin complex, superhelical domain"/>
    <property type="match status" value="1"/>
</dbReference>
<dbReference type="Pfam" id="PF01347">
    <property type="entry name" value="Vitellogenin_N"/>
    <property type="match status" value="1"/>
</dbReference>
<feature type="domain" description="Vitellogenin" evidence="12">
    <location>
        <begin position="44"/>
        <end position="670"/>
    </location>
</feature>
<dbReference type="InterPro" id="IPR015816">
    <property type="entry name" value="Vitellinogen_b-sht_N"/>
</dbReference>
<gene>
    <name evidence="14" type="primary">LOC106058328</name>
</gene>
<keyword evidence="5" id="KW-0758">Storage protein</keyword>
<keyword evidence="8" id="KW-0325">Glycoprotein</keyword>
<dbReference type="InterPro" id="IPR015817">
    <property type="entry name" value="Vitellinogen_open_b-sht_sub1"/>
</dbReference>
<protein>
    <submittedName>
        <fullName evidence="14">Uncharacterized protein LOC106058328</fullName>
    </submittedName>
</protein>
<dbReference type="InterPro" id="IPR050733">
    <property type="entry name" value="Vitellogenin/Apolipophorin"/>
</dbReference>
<feature type="chain" id="PRO_5040916179" evidence="11">
    <location>
        <begin position="18"/>
        <end position="3607"/>
    </location>
</feature>
<dbReference type="InterPro" id="IPR001747">
    <property type="entry name" value="Vitellogenin_N"/>
</dbReference>
<evidence type="ECO:0000313" key="14">
    <source>
        <dbReference type="RefSeq" id="XP_055885737.1"/>
    </source>
</evidence>
<keyword evidence="13" id="KW-1185">Reference proteome</keyword>
<keyword evidence="4 11" id="KW-0732">Signal</keyword>
<dbReference type="InterPro" id="IPR015255">
    <property type="entry name" value="Vitellinogen_open_b-sht"/>
</dbReference>
<keyword evidence="7" id="KW-1015">Disulfide bond</keyword>
<dbReference type="OrthoDB" id="6484170at2759"/>
<dbReference type="Gene3D" id="1.25.10.20">
    <property type="entry name" value="Vitellinogen, superhelical"/>
    <property type="match status" value="1"/>
</dbReference>
<dbReference type="GO" id="GO:0005319">
    <property type="term" value="F:lipid transporter activity"/>
    <property type="evidence" value="ECO:0007669"/>
    <property type="project" value="InterPro"/>
</dbReference>
<dbReference type="Pfam" id="PF09172">
    <property type="entry name" value="Vit_open_b-sht"/>
    <property type="match status" value="1"/>
</dbReference>
<evidence type="ECO:0000256" key="2">
    <source>
        <dbReference type="ARBA" id="ARBA00022448"/>
    </source>
</evidence>
<evidence type="ECO:0000256" key="5">
    <source>
        <dbReference type="ARBA" id="ARBA00022761"/>
    </source>
</evidence>
<name>A0A9W3AEJ5_BIOGL</name>
<feature type="coiled-coil region" evidence="10">
    <location>
        <begin position="3275"/>
        <end position="3302"/>
    </location>
</feature>
<dbReference type="SMART" id="SM00638">
    <property type="entry name" value="LPD_N"/>
    <property type="match status" value="1"/>
</dbReference>
<comment type="subcellular location">
    <subcellularLocation>
        <location evidence="1">Secreted</location>
    </subcellularLocation>
</comment>
<evidence type="ECO:0000259" key="12">
    <source>
        <dbReference type="PROSITE" id="PS51211"/>
    </source>
</evidence>
<dbReference type="SMART" id="SM01169">
    <property type="entry name" value="DUF1943"/>
    <property type="match status" value="1"/>
</dbReference>
<dbReference type="GeneID" id="106058328"/>
<dbReference type="InterPro" id="IPR009454">
    <property type="entry name" value="Lipid_transpt_open_b-sht"/>
</dbReference>
<dbReference type="Proteomes" id="UP001165740">
    <property type="component" value="Chromosome 5"/>
</dbReference>
<organism evidence="13 14">
    <name type="scientific">Biomphalaria glabrata</name>
    <name type="common">Bloodfluke planorb</name>
    <name type="synonym">Freshwater snail</name>
    <dbReference type="NCBI Taxonomy" id="6526"/>
    <lineage>
        <taxon>Eukaryota</taxon>
        <taxon>Metazoa</taxon>
        <taxon>Spiralia</taxon>
        <taxon>Lophotrochozoa</taxon>
        <taxon>Mollusca</taxon>
        <taxon>Gastropoda</taxon>
        <taxon>Heterobranchia</taxon>
        <taxon>Euthyneura</taxon>
        <taxon>Panpulmonata</taxon>
        <taxon>Hygrophila</taxon>
        <taxon>Lymnaeoidea</taxon>
        <taxon>Planorbidae</taxon>
        <taxon>Biomphalaria</taxon>
    </lineage>
</organism>
<feature type="signal peptide" evidence="11">
    <location>
        <begin position="1"/>
        <end position="17"/>
    </location>
</feature>
<proteinExistence type="predicted"/>
<dbReference type="Gene3D" id="2.20.50.20">
    <property type="entry name" value="Lipovitellin. Chain A, domain 3"/>
    <property type="match status" value="1"/>
</dbReference>
<dbReference type="OMA" id="NCAISTT"/>
<dbReference type="SUPFAM" id="SSF56968">
    <property type="entry name" value="Lipovitellin-phosvitin complex, beta-sheet shell regions"/>
    <property type="match status" value="2"/>
</dbReference>
<evidence type="ECO:0000256" key="11">
    <source>
        <dbReference type="SAM" id="SignalP"/>
    </source>
</evidence>
<dbReference type="RefSeq" id="XP_055885737.1">
    <property type="nucleotide sequence ID" value="XM_056029762.1"/>
</dbReference>
<dbReference type="Pfam" id="PF06448">
    <property type="entry name" value="DUF1081"/>
    <property type="match status" value="1"/>
</dbReference>
<dbReference type="Gene3D" id="2.20.80.10">
    <property type="entry name" value="Lipovitellin-phosvitin complex, chain A, domain 4"/>
    <property type="match status" value="1"/>
</dbReference>
<evidence type="ECO:0000256" key="8">
    <source>
        <dbReference type="ARBA" id="ARBA00023180"/>
    </source>
</evidence>
<accession>A0A9W3AEJ5</accession>